<dbReference type="InterPro" id="IPR044198">
    <property type="entry name" value="DEK"/>
</dbReference>
<feature type="compositionally biased region" description="Basic and acidic residues" evidence="1">
    <location>
        <begin position="94"/>
        <end position="110"/>
    </location>
</feature>
<organism evidence="2 3">
    <name type="scientific">Arabis nemorensis</name>
    <dbReference type="NCBI Taxonomy" id="586526"/>
    <lineage>
        <taxon>Eukaryota</taxon>
        <taxon>Viridiplantae</taxon>
        <taxon>Streptophyta</taxon>
        <taxon>Embryophyta</taxon>
        <taxon>Tracheophyta</taxon>
        <taxon>Spermatophyta</taxon>
        <taxon>Magnoliopsida</taxon>
        <taxon>eudicotyledons</taxon>
        <taxon>Gunneridae</taxon>
        <taxon>Pentapetalae</taxon>
        <taxon>rosids</taxon>
        <taxon>malvids</taxon>
        <taxon>Brassicales</taxon>
        <taxon>Brassicaceae</taxon>
        <taxon>Arabideae</taxon>
        <taxon>Arabis</taxon>
    </lineage>
</organism>
<dbReference type="PANTHER" id="PTHR13468:SF18">
    <property type="entry name" value="DEK CARBOXY-TERMINAL DOMAIN PROTEIN-RELATED"/>
    <property type="match status" value="1"/>
</dbReference>
<feature type="compositionally biased region" description="Basic and acidic residues" evidence="1">
    <location>
        <begin position="566"/>
        <end position="589"/>
    </location>
</feature>
<reference evidence="2" key="1">
    <citation type="submission" date="2019-07" db="EMBL/GenBank/DDBJ databases">
        <authorList>
            <person name="Dittberner H."/>
        </authorList>
    </citation>
    <scope>NUCLEOTIDE SEQUENCE [LARGE SCALE GENOMIC DNA]</scope>
</reference>
<feature type="compositionally biased region" description="Basic and acidic residues" evidence="1">
    <location>
        <begin position="197"/>
        <end position="215"/>
    </location>
</feature>
<feature type="compositionally biased region" description="Polar residues" evidence="1">
    <location>
        <begin position="556"/>
        <end position="565"/>
    </location>
</feature>
<dbReference type="EMBL" id="CABITT030000008">
    <property type="protein sequence ID" value="VVB16132.1"/>
    <property type="molecule type" value="Genomic_DNA"/>
</dbReference>
<dbReference type="SUPFAM" id="SSF109715">
    <property type="entry name" value="DEK C-terminal domain"/>
    <property type="match status" value="1"/>
</dbReference>
<keyword evidence="3" id="KW-1185">Reference proteome</keyword>
<accession>A0A565CR92</accession>
<feature type="region of interest" description="Disordered" evidence="1">
    <location>
        <begin position="1"/>
        <end position="293"/>
    </location>
</feature>
<evidence type="ECO:0000313" key="2">
    <source>
        <dbReference type="EMBL" id="VVB16132.1"/>
    </source>
</evidence>
<feature type="compositionally biased region" description="Basic residues" evidence="1">
    <location>
        <begin position="522"/>
        <end position="532"/>
    </location>
</feature>
<feature type="compositionally biased region" description="Low complexity" evidence="1">
    <location>
        <begin position="448"/>
        <end position="459"/>
    </location>
</feature>
<protein>
    <recommendedName>
        <fullName evidence="4">DEK C-terminal domain-containing protein</fullName>
    </recommendedName>
</protein>
<feature type="compositionally biased region" description="Basic and acidic residues" evidence="1">
    <location>
        <begin position="243"/>
        <end position="254"/>
    </location>
</feature>
<dbReference type="PANTHER" id="PTHR13468">
    <property type="entry name" value="DEK PROTEIN"/>
    <property type="match status" value="1"/>
</dbReference>
<comment type="caution">
    <text evidence="2">The sequence shown here is derived from an EMBL/GenBank/DDBJ whole genome shotgun (WGS) entry which is preliminary data.</text>
</comment>
<feature type="compositionally biased region" description="Acidic residues" evidence="1">
    <location>
        <begin position="217"/>
        <end position="242"/>
    </location>
</feature>
<feature type="compositionally biased region" description="Acidic residues" evidence="1">
    <location>
        <begin position="474"/>
        <end position="483"/>
    </location>
</feature>
<dbReference type="GO" id="GO:2000779">
    <property type="term" value="P:regulation of double-strand break repair"/>
    <property type="evidence" value="ECO:0007669"/>
    <property type="project" value="TreeGrafter"/>
</dbReference>
<dbReference type="GO" id="GO:0003677">
    <property type="term" value="F:DNA binding"/>
    <property type="evidence" value="ECO:0007669"/>
    <property type="project" value="InterPro"/>
</dbReference>
<dbReference type="AlphaFoldDB" id="A0A565CR92"/>
<gene>
    <name evidence="2" type="ORF">ANE_LOCUS26576</name>
</gene>
<feature type="compositionally biased region" description="Basic and acidic residues" evidence="1">
    <location>
        <begin position="125"/>
        <end position="189"/>
    </location>
</feature>
<dbReference type="OrthoDB" id="370884at2759"/>
<dbReference type="GO" id="GO:0005634">
    <property type="term" value="C:nucleus"/>
    <property type="evidence" value="ECO:0007669"/>
    <property type="project" value="TreeGrafter"/>
</dbReference>
<feature type="compositionally biased region" description="Basic and acidic residues" evidence="1">
    <location>
        <begin position="32"/>
        <end position="86"/>
    </location>
</feature>
<evidence type="ECO:0008006" key="4">
    <source>
        <dbReference type="Google" id="ProtNLM"/>
    </source>
</evidence>
<dbReference type="Proteomes" id="UP000489600">
    <property type="component" value="Unassembled WGS sequence"/>
</dbReference>
<proteinExistence type="predicted"/>
<evidence type="ECO:0000256" key="1">
    <source>
        <dbReference type="SAM" id="MobiDB-lite"/>
    </source>
</evidence>
<sequence length="622" mass="69405">MGEDDTKVAVEPSANGTSSLQKAPDAEAQGGEETHELKKDEDAGPEKMEIDAEIKQHEEKDKKLETEKTDDKADQMDEDNKVKADDGVSGEEDTVMKENMESDDKKDIKEGAGNQGMAKVATTQERTEKESEDGGKLNGDKQGNKEDIKEEDKVVGGDEGENNKDEEPKEKNEIQLAEDGKEKETNKQGEEEEEHVEADAEPKVEDEKAESKGGNENEIDESKDEKEDEKEETMDDKEDEKEESNHDKNEDTNKSNKRGKGKTDKVRGNTKSEEDKKDIEPRTPFSDRPVRERKSVERLVALVDKDSSKEFQVAKGKGTPLKDIPNVAYKLSRKKSDEVLKLLHTILFGGRRGKAAQIRTNILRFSGYTWQGDEEKAKDKAKEKLDKCNKEKLLEFCDIFDISVAKTTRKKEDIVAKLFEFLEKPHATTDVLIYEKEKGAKRKRTPKKSSPAAGSSSSKRSSKDEAPQPSESEEKAESEESEEETKKKKRGSRTSSGKKESAGKSRSKKTAVSMKSSPAKKATQKRSASKRKKSDDDSDTTPKASSKRKKTENPSKEQSLTPSKSASKEKPGKRGGKGKDNTKKPSDEELKNAILDILKGVDFNTVRATFTDIFKRLGMSSR</sequence>
<dbReference type="GO" id="GO:0042393">
    <property type="term" value="F:histone binding"/>
    <property type="evidence" value="ECO:0007669"/>
    <property type="project" value="TreeGrafter"/>
</dbReference>
<dbReference type="GO" id="GO:0006325">
    <property type="term" value="P:chromatin organization"/>
    <property type="evidence" value="ECO:0007669"/>
    <property type="project" value="InterPro"/>
</dbReference>
<name>A0A565CR92_9BRAS</name>
<evidence type="ECO:0000313" key="3">
    <source>
        <dbReference type="Proteomes" id="UP000489600"/>
    </source>
</evidence>
<feature type="region of interest" description="Disordered" evidence="1">
    <location>
        <begin position="434"/>
        <end position="589"/>
    </location>
</feature>
<feature type="compositionally biased region" description="Basic and acidic residues" evidence="1">
    <location>
        <begin position="261"/>
        <end position="281"/>
    </location>
</feature>